<name>A0A9W9WJR1_9EURO</name>
<dbReference type="InterPro" id="IPR052478">
    <property type="entry name" value="Metabolite_Synth_Reg"/>
</dbReference>
<dbReference type="CDD" id="cd12148">
    <property type="entry name" value="fungal_TF_MHR"/>
    <property type="match status" value="1"/>
</dbReference>
<dbReference type="GO" id="GO:0003677">
    <property type="term" value="F:DNA binding"/>
    <property type="evidence" value="ECO:0007669"/>
    <property type="project" value="UniProtKB-KW"/>
</dbReference>
<dbReference type="AlphaFoldDB" id="A0A9W9WJR1"/>
<evidence type="ECO:0000256" key="6">
    <source>
        <dbReference type="ARBA" id="ARBA00023242"/>
    </source>
</evidence>
<dbReference type="Proteomes" id="UP001147760">
    <property type="component" value="Unassembled WGS sequence"/>
</dbReference>
<sequence length="392" mass="44071">MSAFAHTYFAKIDPCYGFIDRQQFFRRLEERWQSRSGKDPYDCVLAGVAALGSLFSQKTITTTETDLVQSMKYSLDCGMHQKPSVELVTGWILRVIYLRMAGSPHSAWLASSTLVHLVEAAGLLSQPTDPIPLQGTPCDPDLRARLVGLALHLNTWISFDLGLTRVALPNTLQHMLKERPGNFTTEILCLLPIVVRLDPGMMQSKEDLQDMFSQILDRDHKQPPSVLGQCNLVLCILRRLHPSITDYPSDLIIRILNLLQRGLSAAQDLTLDGCPWHHIANVPFQTLCILLAFDTRESLRLIPEAIQILKLVATVYETEAMQKAYNSSLLIISLHRCRRTEDLVVFNEILHESDGQWAYGVNSPSQEPWPSLEQAAWLESLMSDIPGINTVS</sequence>
<dbReference type="GO" id="GO:0003700">
    <property type="term" value="F:DNA-binding transcription factor activity"/>
    <property type="evidence" value="ECO:0007669"/>
    <property type="project" value="TreeGrafter"/>
</dbReference>
<dbReference type="InterPro" id="IPR007219">
    <property type="entry name" value="XnlR_reg_dom"/>
</dbReference>
<evidence type="ECO:0000313" key="9">
    <source>
        <dbReference type="Proteomes" id="UP001147760"/>
    </source>
</evidence>
<accession>A0A9W9WJR1</accession>
<reference evidence="8" key="2">
    <citation type="journal article" date="2023" name="IMA Fungus">
        <title>Comparative genomic study of the Penicillium genus elucidates a diverse pangenome and 15 lateral gene transfer events.</title>
        <authorList>
            <person name="Petersen C."/>
            <person name="Sorensen T."/>
            <person name="Nielsen M.R."/>
            <person name="Sondergaard T.E."/>
            <person name="Sorensen J.L."/>
            <person name="Fitzpatrick D.A."/>
            <person name="Frisvad J.C."/>
            <person name="Nielsen K.L."/>
        </authorList>
    </citation>
    <scope>NUCLEOTIDE SEQUENCE</scope>
    <source>
        <strain evidence="8">IBT 17660</strain>
    </source>
</reference>
<evidence type="ECO:0000256" key="2">
    <source>
        <dbReference type="ARBA" id="ARBA00022833"/>
    </source>
</evidence>
<dbReference type="GO" id="GO:0008270">
    <property type="term" value="F:zinc ion binding"/>
    <property type="evidence" value="ECO:0007669"/>
    <property type="project" value="InterPro"/>
</dbReference>
<dbReference type="EMBL" id="JAPWDO010000006">
    <property type="protein sequence ID" value="KAJ5466308.1"/>
    <property type="molecule type" value="Genomic_DNA"/>
</dbReference>
<evidence type="ECO:0000256" key="1">
    <source>
        <dbReference type="ARBA" id="ARBA00022723"/>
    </source>
</evidence>
<evidence type="ECO:0000313" key="8">
    <source>
        <dbReference type="EMBL" id="KAJ5466308.1"/>
    </source>
</evidence>
<comment type="caution">
    <text evidence="8">The sequence shown here is derived from an EMBL/GenBank/DDBJ whole genome shotgun (WGS) entry which is preliminary data.</text>
</comment>
<dbReference type="GO" id="GO:0006351">
    <property type="term" value="P:DNA-templated transcription"/>
    <property type="evidence" value="ECO:0007669"/>
    <property type="project" value="InterPro"/>
</dbReference>
<dbReference type="OrthoDB" id="9986881at2759"/>
<evidence type="ECO:0000256" key="5">
    <source>
        <dbReference type="ARBA" id="ARBA00023163"/>
    </source>
</evidence>
<reference evidence="8" key="1">
    <citation type="submission" date="2022-12" db="EMBL/GenBank/DDBJ databases">
        <authorList>
            <person name="Petersen C."/>
        </authorList>
    </citation>
    <scope>NUCLEOTIDE SEQUENCE</scope>
    <source>
        <strain evidence="8">IBT 17660</strain>
    </source>
</reference>
<dbReference type="PANTHER" id="PTHR31779">
    <property type="entry name" value="2-NITROPROPANE DIOXYGENASE FAMILY, PUTATIVE (AFU_ORTHOLOGUE AFUA_2G17430)-RELATED"/>
    <property type="match status" value="1"/>
</dbReference>
<keyword evidence="2" id="KW-0862">Zinc</keyword>
<organism evidence="8 9">
    <name type="scientific">Penicillium desertorum</name>
    <dbReference type="NCBI Taxonomy" id="1303715"/>
    <lineage>
        <taxon>Eukaryota</taxon>
        <taxon>Fungi</taxon>
        <taxon>Dikarya</taxon>
        <taxon>Ascomycota</taxon>
        <taxon>Pezizomycotina</taxon>
        <taxon>Eurotiomycetes</taxon>
        <taxon>Eurotiomycetidae</taxon>
        <taxon>Eurotiales</taxon>
        <taxon>Aspergillaceae</taxon>
        <taxon>Penicillium</taxon>
    </lineage>
</organism>
<evidence type="ECO:0000259" key="7">
    <source>
        <dbReference type="Pfam" id="PF04082"/>
    </source>
</evidence>
<keyword evidence="1" id="KW-0479">Metal-binding</keyword>
<keyword evidence="4" id="KW-0238">DNA-binding</keyword>
<feature type="domain" description="Xylanolytic transcriptional activator regulatory" evidence="7">
    <location>
        <begin position="6"/>
        <end position="165"/>
    </location>
</feature>
<evidence type="ECO:0000256" key="4">
    <source>
        <dbReference type="ARBA" id="ARBA00023125"/>
    </source>
</evidence>
<dbReference type="Pfam" id="PF04082">
    <property type="entry name" value="Fungal_trans"/>
    <property type="match status" value="1"/>
</dbReference>
<keyword evidence="9" id="KW-1185">Reference proteome</keyword>
<gene>
    <name evidence="8" type="ORF">N7530_010095</name>
</gene>
<evidence type="ECO:0000256" key="3">
    <source>
        <dbReference type="ARBA" id="ARBA00023015"/>
    </source>
</evidence>
<keyword evidence="5" id="KW-0804">Transcription</keyword>
<protein>
    <recommendedName>
        <fullName evidence="7">Xylanolytic transcriptional activator regulatory domain-containing protein</fullName>
    </recommendedName>
</protein>
<proteinExistence type="predicted"/>
<keyword evidence="3" id="KW-0805">Transcription regulation</keyword>
<dbReference type="PANTHER" id="PTHR31779:SF5">
    <property type="entry name" value="ZN(II)2CYS6 TRANSCRIPTION FACTOR (EUROFUNG)"/>
    <property type="match status" value="1"/>
</dbReference>
<keyword evidence="6" id="KW-0539">Nucleus</keyword>
<dbReference type="GO" id="GO:0009410">
    <property type="term" value="P:response to xenobiotic stimulus"/>
    <property type="evidence" value="ECO:0007669"/>
    <property type="project" value="TreeGrafter"/>
</dbReference>